<dbReference type="OrthoDB" id="3034624at2"/>
<dbReference type="InterPro" id="IPR036691">
    <property type="entry name" value="Endo/exonu/phosph_ase_sf"/>
</dbReference>
<feature type="domain" description="Endonuclease/exonuclease/phosphatase" evidence="1">
    <location>
        <begin position="5"/>
        <end position="222"/>
    </location>
</feature>
<dbReference type="Gene3D" id="3.60.10.10">
    <property type="entry name" value="Endonuclease/exonuclease/phosphatase"/>
    <property type="match status" value="1"/>
</dbReference>
<proteinExistence type="predicted"/>
<reference evidence="2 3" key="1">
    <citation type="submission" date="2011-08" db="EMBL/GenBank/DDBJ databases">
        <title>The Genome Sequence of Johnsonella ignava ATCC 51276.</title>
        <authorList>
            <consortium name="The Broad Institute Genome Sequencing Platform"/>
            <person name="Earl A."/>
            <person name="Ward D."/>
            <person name="Feldgarden M."/>
            <person name="Gevers D."/>
            <person name="Izard J."/>
            <person name="Blanton J.M."/>
            <person name="Baranova O.V."/>
            <person name="Dewhirst F.E."/>
            <person name="Young S.K."/>
            <person name="Zeng Q."/>
            <person name="Gargeya S."/>
            <person name="Fitzgerald M."/>
            <person name="Haas B."/>
            <person name="Abouelleil A."/>
            <person name="Alvarado L."/>
            <person name="Arachchi H.M."/>
            <person name="Berlin A."/>
            <person name="Brown A."/>
            <person name="Chapman S.B."/>
            <person name="Chen Z."/>
            <person name="Dunbar C."/>
            <person name="Freedman E."/>
            <person name="Gearin G."/>
            <person name="Gellesch M."/>
            <person name="Goldberg J."/>
            <person name="Griggs A."/>
            <person name="Gujja S."/>
            <person name="Heiman D."/>
            <person name="Howarth C."/>
            <person name="Larson L."/>
            <person name="Lui A."/>
            <person name="MacDonald P.J.P."/>
            <person name="Montmayeur A."/>
            <person name="Murphy C."/>
            <person name="Neiman D."/>
            <person name="Pearson M."/>
            <person name="Priest M."/>
            <person name="Roberts A."/>
            <person name="Saif S."/>
            <person name="Shea T."/>
            <person name="Shenoy N."/>
            <person name="Sisk P."/>
            <person name="Stolte C."/>
            <person name="Sykes S."/>
            <person name="Wortman J."/>
            <person name="Nusbaum C."/>
            <person name="Birren B."/>
        </authorList>
    </citation>
    <scope>NUCLEOTIDE SEQUENCE [LARGE SCALE GENOMIC DNA]</scope>
    <source>
        <strain evidence="2 3">ATCC 51276</strain>
    </source>
</reference>
<keyword evidence="3" id="KW-1185">Reference proteome</keyword>
<dbReference type="SUPFAM" id="SSF56219">
    <property type="entry name" value="DNase I-like"/>
    <property type="match status" value="1"/>
</dbReference>
<evidence type="ECO:0000313" key="2">
    <source>
        <dbReference type="EMBL" id="EHI54877.1"/>
    </source>
</evidence>
<dbReference type="eggNOG" id="ENOG5033W3R">
    <property type="taxonomic scope" value="Bacteria"/>
</dbReference>
<gene>
    <name evidence="2" type="ORF">HMPREF9333_01889</name>
</gene>
<protein>
    <recommendedName>
        <fullName evidence="1">Endonuclease/exonuclease/phosphatase domain-containing protein</fullName>
    </recommendedName>
</protein>
<comment type="caution">
    <text evidence="2">The sequence shown here is derived from an EMBL/GenBank/DDBJ whole genome shotgun (WGS) entry which is preliminary data.</text>
</comment>
<sequence length="231" mass="27225">MRISSFNINKFQGAYSNINTKGGYYNPRNINFKTHINSIVNSLLKDKDDIIFLQEFYDKDNLKSREFFINHGYAIYHNIEDKYDKEFNKCKSHVVAITLKESPWKIIKPSPEIELQNKFVVMELEEKSLKIISFHSTDDKIRAIVETEFKNVDKQIILGDFNNKDWIEYLNSKNFEYRDLVTNDMITFKPAQTAIDRIFVTKEYDSSKIVFNGVIETYASDHNILTFLLTK</sequence>
<evidence type="ECO:0000313" key="3">
    <source>
        <dbReference type="Proteomes" id="UP000003011"/>
    </source>
</evidence>
<dbReference type="GO" id="GO:0003824">
    <property type="term" value="F:catalytic activity"/>
    <property type="evidence" value="ECO:0007669"/>
    <property type="project" value="InterPro"/>
</dbReference>
<dbReference type="AlphaFoldDB" id="G5GJZ9"/>
<evidence type="ECO:0000259" key="1">
    <source>
        <dbReference type="Pfam" id="PF03372"/>
    </source>
</evidence>
<dbReference type="EMBL" id="ACZL01000032">
    <property type="protein sequence ID" value="EHI54877.1"/>
    <property type="molecule type" value="Genomic_DNA"/>
</dbReference>
<name>G5GJZ9_9FIRM</name>
<dbReference type="HOGENOM" id="CLU_1198489_0_0_9"/>
<dbReference type="Proteomes" id="UP000003011">
    <property type="component" value="Unassembled WGS sequence"/>
</dbReference>
<dbReference type="Pfam" id="PF03372">
    <property type="entry name" value="Exo_endo_phos"/>
    <property type="match status" value="1"/>
</dbReference>
<dbReference type="InterPro" id="IPR005135">
    <property type="entry name" value="Endo/exonuclease/phosphatase"/>
</dbReference>
<dbReference type="RefSeq" id="WP_005541695.1">
    <property type="nucleotide sequence ID" value="NZ_JH378837.1"/>
</dbReference>
<accession>G5GJZ9</accession>
<organism evidence="2 3">
    <name type="scientific">Johnsonella ignava ATCC 51276</name>
    <dbReference type="NCBI Taxonomy" id="679200"/>
    <lineage>
        <taxon>Bacteria</taxon>
        <taxon>Bacillati</taxon>
        <taxon>Bacillota</taxon>
        <taxon>Clostridia</taxon>
        <taxon>Lachnospirales</taxon>
        <taxon>Lachnospiraceae</taxon>
        <taxon>Johnsonella</taxon>
    </lineage>
</organism>